<accession>A0A3Q2CRP1</accession>
<dbReference type="Pfam" id="PF05485">
    <property type="entry name" value="THAP"/>
    <property type="match status" value="1"/>
</dbReference>
<dbReference type="PROSITE" id="PS50950">
    <property type="entry name" value="ZF_THAP"/>
    <property type="match status" value="1"/>
</dbReference>
<evidence type="ECO:0000313" key="8">
    <source>
        <dbReference type="Proteomes" id="UP000265020"/>
    </source>
</evidence>
<organism evidence="7 8">
    <name type="scientific">Cyprinodon variegatus</name>
    <name type="common">Sheepshead minnow</name>
    <dbReference type="NCBI Taxonomy" id="28743"/>
    <lineage>
        <taxon>Eukaryota</taxon>
        <taxon>Metazoa</taxon>
        <taxon>Chordata</taxon>
        <taxon>Craniata</taxon>
        <taxon>Vertebrata</taxon>
        <taxon>Euteleostomi</taxon>
        <taxon>Actinopterygii</taxon>
        <taxon>Neopterygii</taxon>
        <taxon>Teleostei</taxon>
        <taxon>Neoteleostei</taxon>
        <taxon>Acanthomorphata</taxon>
        <taxon>Ovalentaria</taxon>
        <taxon>Atherinomorphae</taxon>
        <taxon>Cyprinodontiformes</taxon>
        <taxon>Cyprinodontidae</taxon>
        <taxon>Cyprinodon</taxon>
    </lineage>
</organism>
<keyword evidence="1" id="KW-0479">Metal-binding</keyword>
<dbReference type="InterPro" id="IPR006612">
    <property type="entry name" value="THAP_Znf"/>
</dbReference>
<evidence type="ECO:0000256" key="4">
    <source>
        <dbReference type="ARBA" id="ARBA00023125"/>
    </source>
</evidence>
<evidence type="ECO:0000256" key="1">
    <source>
        <dbReference type="ARBA" id="ARBA00022723"/>
    </source>
</evidence>
<protein>
    <recommendedName>
        <fullName evidence="6">THAP-type domain-containing protein</fullName>
    </recommendedName>
</protein>
<name>A0A3Q2CRP1_CYPVA</name>
<dbReference type="GeneTree" id="ENSGT00940000175650"/>
<keyword evidence="8" id="KW-1185">Reference proteome</keyword>
<dbReference type="Proteomes" id="UP000265020">
    <property type="component" value="Unassembled WGS sequence"/>
</dbReference>
<evidence type="ECO:0000256" key="5">
    <source>
        <dbReference type="PROSITE-ProRule" id="PRU00309"/>
    </source>
</evidence>
<dbReference type="SUPFAM" id="SSF57716">
    <property type="entry name" value="Glucocorticoid receptor-like (DNA-binding domain)"/>
    <property type="match status" value="1"/>
</dbReference>
<evidence type="ECO:0000313" key="7">
    <source>
        <dbReference type="Ensembl" id="ENSCVAP00000008219.1"/>
    </source>
</evidence>
<proteinExistence type="predicted"/>
<keyword evidence="3" id="KW-0862">Zinc</keyword>
<sequence>MPTTCCAPGCTERHSKLLDVRFCHLPKEEGRGEKWIFLMKRAQADTPNGLGEPSYYDRICSLHFISEQQTA</sequence>
<dbReference type="AlphaFoldDB" id="A0A3Q2CRP1"/>
<feature type="domain" description="THAP-type" evidence="6">
    <location>
        <begin position="1"/>
        <end position="71"/>
    </location>
</feature>
<dbReference type="GO" id="GO:0008270">
    <property type="term" value="F:zinc ion binding"/>
    <property type="evidence" value="ECO:0007669"/>
    <property type="project" value="UniProtKB-KW"/>
</dbReference>
<reference evidence="7" key="1">
    <citation type="submission" date="2025-08" db="UniProtKB">
        <authorList>
            <consortium name="Ensembl"/>
        </authorList>
    </citation>
    <scope>IDENTIFICATION</scope>
</reference>
<evidence type="ECO:0000256" key="3">
    <source>
        <dbReference type="ARBA" id="ARBA00022833"/>
    </source>
</evidence>
<evidence type="ECO:0000256" key="2">
    <source>
        <dbReference type="ARBA" id="ARBA00022771"/>
    </source>
</evidence>
<evidence type="ECO:0000259" key="6">
    <source>
        <dbReference type="PROSITE" id="PS50950"/>
    </source>
</evidence>
<dbReference type="Ensembl" id="ENSCVAT00000001983.1">
    <property type="protein sequence ID" value="ENSCVAP00000008219.1"/>
    <property type="gene ID" value="ENSCVAG00000010005.1"/>
</dbReference>
<keyword evidence="4 5" id="KW-0238">DNA-binding</keyword>
<dbReference type="GO" id="GO:0003677">
    <property type="term" value="F:DNA binding"/>
    <property type="evidence" value="ECO:0007669"/>
    <property type="project" value="UniProtKB-UniRule"/>
</dbReference>
<reference evidence="7" key="2">
    <citation type="submission" date="2025-09" db="UniProtKB">
        <authorList>
            <consortium name="Ensembl"/>
        </authorList>
    </citation>
    <scope>IDENTIFICATION</scope>
</reference>
<keyword evidence="2 5" id="KW-0863">Zinc-finger</keyword>